<dbReference type="SUPFAM" id="SSF52540">
    <property type="entry name" value="P-loop containing nucleoside triphosphate hydrolases"/>
    <property type="match status" value="1"/>
</dbReference>
<proteinExistence type="inferred from homology"/>
<accession>A0ABM7PD12</accession>
<evidence type="ECO:0000313" key="7">
    <source>
        <dbReference type="Proteomes" id="UP001320148"/>
    </source>
</evidence>
<dbReference type="RefSeq" id="WP_236891283.1">
    <property type="nucleotide sequence ID" value="NZ_AP024488.1"/>
</dbReference>
<dbReference type="SMART" id="SM00382">
    <property type="entry name" value="AAA"/>
    <property type="match status" value="1"/>
</dbReference>
<reference evidence="6 7" key="1">
    <citation type="submission" date="2021-02" db="EMBL/GenBank/DDBJ databases">
        <title>Complete genome of Desulfoluna sp. strain ASN36.</title>
        <authorList>
            <person name="Takahashi A."/>
            <person name="Kojima H."/>
            <person name="Fukui M."/>
        </authorList>
    </citation>
    <scope>NUCLEOTIDE SEQUENCE [LARGE SCALE GENOMIC DNA]</scope>
    <source>
        <strain evidence="6 7">ASN36</strain>
    </source>
</reference>
<dbReference type="InterPro" id="IPR003439">
    <property type="entry name" value="ABC_transporter-like_ATP-bd"/>
</dbReference>
<evidence type="ECO:0000259" key="5">
    <source>
        <dbReference type="PROSITE" id="PS50893"/>
    </source>
</evidence>
<sequence>MALDVDRLCFARGSQEILDEISFAAKPGEITVILGPNGVGKTTLLKCLNRILAPSRGEVRIKGRDTGRMAPRQIARHIAYVAQQSETAHITAFDAILLGRKPHMGMLPRPEDLEKVDAVITHLGLEDLSLKPLTRMSGGELQKVCIARALAQETDILLMDEPTASLDLKNEMRILSLIRHIVEDHHMAAVITMHDLNAALRYGHRFLFLKDGRLHATGAINEVTPAMISEVYGMNVEILHHNGLPLVVPVDSRAA</sequence>
<feature type="domain" description="ABC transporter" evidence="5">
    <location>
        <begin position="3"/>
        <end position="236"/>
    </location>
</feature>
<dbReference type="PANTHER" id="PTHR42734">
    <property type="entry name" value="METAL TRANSPORT SYSTEM ATP-BINDING PROTEIN TM_0124-RELATED"/>
    <property type="match status" value="1"/>
</dbReference>
<dbReference type="InterPro" id="IPR050153">
    <property type="entry name" value="Metal_Ion_Import_ABC"/>
</dbReference>
<keyword evidence="2" id="KW-0813">Transport</keyword>
<evidence type="ECO:0000256" key="3">
    <source>
        <dbReference type="ARBA" id="ARBA00022741"/>
    </source>
</evidence>
<dbReference type="CDD" id="cd03214">
    <property type="entry name" value="ABC_Iron-Siderophores_B12_Hemin"/>
    <property type="match status" value="1"/>
</dbReference>
<keyword evidence="4 6" id="KW-0067">ATP-binding</keyword>
<organism evidence="6 7">
    <name type="scientific">Desulfoluna limicola</name>
    <dbReference type="NCBI Taxonomy" id="2810562"/>
    <lineage>
        <taxon>Bacteria</taxon>
        <taxon>Pseudomonadati</taxon>
        <taxon>Thermodesulfobacteriota</taxon>
        <taxon>Desulfobacteria</taxon>
        <taxon>Desulfobacterales</taxon>
        <taxon>Desulfolunaceae</taxon>
        <taxon>Desulfoluna</taxon>
    </lineage>
</organism>
<evidence type="ECO:0000256" key="4">
    <source>
        <dbReference type="ARBA" id="ARBA00022840"/>
    </source>
</evidence>
<evidence type="ECO:0000313" key="6">
    <source>
        <dbReference type="EMBL" id="BCS94989.1"/>
    </source>
</evidence>
<dbReference type="InterPro" id="IPR027417">
    <property type="entry name" value="P-loop_NTPase"/>
</dbReference>
<dbReference type="Gene3D" id="3.40.50.300">
    <property type="entry name" value="P-loop containing nucleotide triphosphate hydrolases"/>
    <property type="match status" value="1"/>
</dbReference>
<keyword evidence="7" id="KW-1185">Reference proteome</keyword>
<dbReference type="PROSITE" id="PS00211">
    <property type="entry name" value="ABC_TRANSPORTER_1"/>
    <property type="match status" value="1"/>
</dbReference>
<dbReference type="InterPro" id="IPR003593">
    <property type="entry name" value="AAA+_ATPase"/>
</dbReference>
<dbReference type="InterPro" id="IPR017871">
    <property type="entry name" value="ABC_transporter-like_CS"/>
</dbReference>
<dbReference type="GO" id="GO:0005524">
    <property type="term" value="F:ATP binding"/>
    <property type="evidence" value="ECO:0007669"/>
    <property type="project" value="UniProtKB-KW"/>
</dbReference>
<dbReference type="EMBL" id="AP024488">
    <property type="protein sequence ID" value="BCS94989.1"/>
    <property type="molecule type" value="Genomic_DNA"/>
</dbReference>
<gene>
    <name evidence="6" type="ORF">DSLASN_06210</name>
</gene>
<protein>
    <submittedName>
        <fullName evidence="6">ABC transporter ATP-binding protein</fullName>
    </submittedName>
</protein>
<keyword evidence="3" id="KW-0547">Nucleotide-binding</keyword>
<evidence type="ECO:0000256" key="2">
    <source>
        <dbReference type="ARBA" id="ARBA00022448"/>
    </source>
</evidence>
<name>A0ABM7PD12_9BACT</name>
<dbReference type="PANTHER" id="PTHR42734:SF6">
    <property type="entry name" value="MOLYBDATE IMPORT ATP-BINDING PROTEIN MOLC"/>
    <property type="match status" value="1"/>
</dbReference>
<dbReference type="Proteomes" id="UP001320148">
    <property type="component" value="Chromosome"/>
</dbReference>
<evidence type="ECO:0000256" key="1">
    <source>
        <dbReference type="ARBA" id="ARBA00005417"/>
    </source>
</evidence>
<comment type="similarity">
    <text evidence="1">Belongs to the ABC transporter superfamily.</text>
</comment>
<dbReference type="Pfam" id="PF00005">
    <property type="entry name" value="ABC_tran"/>
    <property type="match status" value="1"/>
</dbReference>
<dbReference type="PROSITE" id="PS50893">
    <property type="entry name" value="ABC_TRANSPORTER_2"/>
    <property type="match status" value="1"/>
</dbReference>